<protein>
    <recommendedName>
        <fullName evidence="4">Large ribosomal subunit protein bL20c</fullName>
    </recommendedName>
</protein>
<dbReference type="Gene3D" id="6.10.160.10">
    <property type="match status" value="1"/>
</dbReference>
<feature type="region of interest" description="Disordered" evidence="6">
    <location>
        <begin position="20"/>
        <end position="44"/>
    </location>
</feature>
<organism evidence="8 9">
    <name type="scientific">Carnegiea gigantea</name>
    <dbReference type="NCBI Taxonomy" id="171969"/>
    <lineage>
        <taxon>Eukaryota</taxon>
        <taxon>Viridiplantae</taxon>
        <taxon>Streptophyta</taxon>
        <taxon>Embryophyta</taxon>
        <taxon>Tracheophyta</taxon>
        <taxon>Spermatophyta</taxon>
        <taxon>Magnoliopsida</taxon>
        <taxon>eudicotyledons</taxon>
        <taxon>Gunneridae</taxon>
        <taxon>Pentapetalae</taxon>
        <taxon>Caryophyllales</taxon>
        <taxon>Cactineae</taxon>
        <taxon>Cactaceae</taxon>
        <taxon>Cactoideae</taxon>
        <taxon>Echinocereeae</taxon>
        <taxon>Carnegiea</taxon>
    </lineage>
</organism>
<reference evidence="8" key="1">
    <citation type="submission" date="2022-04" db="EMBL/GenBank/DDBJ databases">
        <title>Carnegiea gigantea Genome sequencing and assembly v2.</title>
        <authorList>
            <person name="Copetti D."/>
            <person name="Sanderson M.J."/>
            <person name="Burquez A."/>
            <person name="Wojciechowski M.F."/>
        </authorList>
    </citation>
    <scope>NUCLEOTIDE SEQUENCE</scope>
    <source>
        <strain evidence="8">SGP5-SGP5p</strain>
        <tissue evidence="8">Aerial part</tissue>
    </source>
</reference>
<evidence type="ECO:0000256" key="3">
    <source>
        <dbReference type="ARBA" id="ARBA00023274"/>
    </source>
</evidence>
<dbReference type="GO" id="GO:0019843">
    <property type="term" value="F:rRNA binding"/>
    <property type="evidence" value="ECO:0007669"/>
    <property type="project" value="InterPro"/>
</dbReference>
<evidence type="ECO:0000256" key="2">
    <source>
        <dbReference type="ARBA" id="ARBA00022980"/>
    </source>
</evidence>
<keyword evidence="7" id="KW-0472">Membrane</keyword>
<keyword evidence="2 5" id="KW-0689">Ribosomal protein</keyword>
<dbReference type="Proteomes" id="UP001153076">
    <property type="component" value="Unassembled WGS sequence"/>
</dbReference>
<name>A0A9Q1KHL4_9CARY</name>
<proteinExistence type="inferred from homology"/>
<accession>A0A9Q1KHL4</accession>
<dbReference type="Pfam" id="PF00453">
    <property type="entry name" value="Ribosomal_L20"/>
    <property type="match status" value="1"/>
</dbReference>
<dbReference type="GO" id="GO:0006412">
    <property type="term" value="P:translation"/>
    <property type="evidence" value="ECO:0007669"/>
    <property type="project" value="InterPro"/>
</dbReference>
<dbReference type="GO" id="GO:1990904">
    <property type="term" value="C:ribonucleoprotein complex"/>
    <property type="evidence" value="ECO:0007669"/>
    <property type="project" value="UniProtKB-KW"/>
</dbReference>
<sequence>MSVGLKNLNIQLRLGEKHMKIDDSSASRSIRRRRRRRGEGEEEKMNKKKIFKLAKGFRGRAKNCIRIARERVEKALQYSYRDRRNKKRDMRSLWIERINAGTRQHGVICTFSLPVVFLVIEFLSLFHLWNYAEFKLGCAVLVSLLPGSFHRGSGP</sequence>
<dbReference type="GO" id="GO:0003735">
    <property type="term" value="F:structural constituent of ribosome"/>
    <property type="evidence" value="ECO:0007669"/>
    <property type="project" value="InterPro"/>
</dbReference>
<evidence type="ECO:0000256" key="7">
    <source>
        <dbReference type="SAM" id="Phobius"/>
    </source>
</evidence>
<dbReference type="InterPro" id="IPR035566">
    <property type="entry name" value="Ribosomal_protein_bL20_C"/>
</dbReference>
<keyword evidence="7" id="KW-1133">Transmembrane helix</keyword>
<evidence type="ECO:0000256" key="4">
    <source>
        <dbReference type="ARBA" id="ARBA00035295"/>
    </source>
</evidence>
<dbReference type="InterPro" id="IPR005813">
    <property type="entry name" value="Ribosomal_bL20"/>
</dbReference>
<dbReference type="PRINTS" id="PR00062">
    <property type="entry name" value="RIBOSOMALL20"/>
</dbReference>
<keyword evidence="7" id="KW-0812">Transmembrane</keyword>
<evidence type="ECO:0000256" key="5">
    <source>
        <dbReference type="RuleBase" id="RU000561"/>
    </source>
</evidence>
<evidence type="ECO:0000313" key="8">
    <source>
        <dbReference type="EMBL" id="KAJ8443019.1"/>
    </source>
</evidence>
<evidence type="ECO:0000313" key="9">
    <source>
        <dbReference type="Proteomes" id="UP001153076"/>
    </source>
</evidence>
<gene>
    <name evidence="8" type="ORF">Cgig2_028242</name>
</gene>
<dbReference type="PANTHER" id="PTHR10986">
    <property type="entry name" value="39S RIBOSOMAL PROTEIN L20"/>
    <property type="match status" value="1"/>
</dbReference>
<feature type="transmembrane region" description="Helical" evidence="7">
    <location>
        <begin position="107"/>
        <end position="129"/>
    </location>
</feature>
<dbReference type="OrthoDB" id="10251781at2759"/>
<keyword evidence="9" id="KW-1185">Reference proteome</keyword>
<dbReference type="Gene3D" id="1.10.1900.20">
    <property type="entry name" value="Ribosomal protein L20"/>
    <property type="match status" value="1"/>
</dbReference>
<dbReference type="SUPFAM" id="SSF74731">
    <property type="entry name" value="Ribosomal protein L20"/>
    <property type="match status" value="1"/>
</dbReference>
<dbReference type="AlphaFoldDB" id="A0A9Q1KHL4"/>
<comment type="similarity">
    <text evidence="1 5">Belongs to the bacterial ribosomal protein bL20 family.</text>
</comment>
<evidence type="ECO:0000256" key="6">
    <source>
        <dbReference type="SAM" id="MobiDB-lite"/>
    </source>
</evidence>
<comment type="caution">
    <text evidence="8">The sequence shown here is derived from an EMBL/GenBank/DDBJ whole genome shotgun (WGS) entry which is preliminary data.</text>
</comment>
<dbReference type="GO" id="GO:0005840">
    <property type="term" value="C:ribosome"/>
    <property type="evidence" value="ECO:0007669"/>
    <property type="project" value="UniProtKB-KW"/>
</dbReference>
<keyword evidence="3 5" id="KW-0687">Ribonucleoprotein</keyword>
<dbReference type="CDD" id="cd07026">
    <property type="entry name" value="Ribosomal_L20"/>
    <property type="match status" value="1"/>
</dbReference>
<evidence type="ECO:0000256" key="1">
    <source>
        <dbReference type="ARBA" id="ARBA00007698"/>
    </source>
</evidence>
<dbReference type="NCBIfam" id="TIGR01032">
    <property type="entry name" value="rplT_bact"/>
    <property type="match status" value="1"/>
</dbReference>
<dbReference type="EMBL" id="JAKOGI010000129">
    <property type="protein sequence ID" value="KAJ8443019.1"/>
    <property type="molecule type" value="Genomic_DNA"/>
</dbReference>